<evidence type="ECO:0000313" key="2">
    <source>
        <dbReference type="EMBL" id="GMH29482.1"/>
    </source>
</evidence>
<accession>A0AAD3THB8</accession>
<gene>
    <name evidence="2" type="ORF">Nepgr_031325</name>
</gene>
<evidence type="ECO:0000313" key="3">
    <source>
        <dbReference type="Proteomes" id="UP001279734"/>
    </source>
</evidence>
<keyword evidence="1" id="KW-0812">Transmembrane</keyword>
<dbReference type="AlphaFoldDB" id="A0AAD3THB8"/>
<organism evidence="2 3">
    <name type="scientific">Nepenthes gracilis</name>
    <name type="common">Slender pitcher plant</name>
    <dbReference type="NCBI Taxonomy" id="150966"/>
    <lineage>
        <taxon>Eukaryota</taxon>
        <taxon>Viridiplantae</taxon>
        <taxon>Streptophyta</taxon>
        <taxon>Embryophyta</taxon>
        <taxon>Tracheophyta</taxon>
        <taxon>Spermatophyta</taxon>
        <taxon>Magnoliopsida</taxon>
        <taxon>eudicotyledons</taxon>
        <taxon>Gunneridae</taxon>
        <taxon>Pentapetalae</taxon>
        <taxon>Caryophyllales</taxon>
        <taxon>Nepenthaceae</taxon>
        <taxon>Nepenthes</taxon>
    </lineage>
</organism>
<keyword evidence="3" id="KW-1185">Reference proteome</keyword>
<feature type="transmembrane region" description="Helical" evidence="1">
    <location>
        <begin position="105"/>
        <end position="127"/>
    </location>
</feature>
<feature type="transmembrane region" description="Helical" evidence="1">
    <location>
        <begin position="139"/>
        <end position="158"/>
    </location>
</feature>
<dbReference type="Proteomes" id="UP001279734">
    <property type="component" value="Unassembled WGS sequence"/>
</dbReference>
<comment type="caution">
    <text evidence="2">The sequence shown here is derived from an EMBL/GenBank/DDBJ whole genome shotgun (WGS) entry which is preliminary data.</text>
</comment>
<protein>
    <submittedName>
        <fullName evidence="2">Uncharacterized protein</fullName>
    </submittedName>
</protein>
<keyword evidence="1" id="KW-0472">Membrane</keyword>
<evidence type="ECO:0000256" key="1">
    <source>
        <dbReference type="SAM" id="Phobius"/>
    </source>
</evidence>
<name>A0AAD3THB8_NEPGR</name>
<reference evidence="2" key="1">
    <citation type="submission" date="2023-05" db="EMBL/GenBank/DDBJ databases">
        <title>Nepenthes gracilis genome sequencing.</title>
        <authorList>
            <person name="Fukushima K."/>
        </authorList>
    </citation>
    <scope>NUCLEOTIDE SEQUENCE</scope>
    <source>
        <strain evidence="2">SING2019-196</strain>
    </source>
</reference>
<sequence length="159" mass="17082">MLGLQVCYGSAAKLLKQECSGIGCNGLLYSSDDLPDFENTVRCISRSWFGNHCQFVVVVICNSFLKAVVGPCCSLCGRVGTLLSLCSLLNCGEMWCCCLAFNVGLLRLLGALAPAAVLVASAGVLMCISWECCSILKDLVQPIFFWCCSVSLVVYPIML</sequence>
<dbReference type="EMBL" id="BSYO01000036">
    <property type="protein sequence ID" value="GMH29482.1"/>
    <property type="molecule type" value="Genomic_DNA"/>
</dbReference>
<proteinExistence type="predicted"/>
<keyword evidence="1" id="KW-1133">Transmembrane helix</keyword>